<comment type="caution">
    <text evidence="18">The sequence shown here is derived from an EMBL/GenBank/DDBJ whole genome shotgun (WGS) entry which is preliminary data.</text>
</comment>
<evidence type="ECO:0000256" key="1">
    <source>
        <dbReference type="ARBA" id="ARBA00004496"/>
    </source>
</evidence>
<accession>A0A6G4TYT3</accession>
<dbReference type="CDD" id="cd03270">
    <property type="entry name" value="ABC_UvrA_I"/>
    <property type="match status" value="1"/>
</dbReference>
<evidence type="ECO:0000256" key="10">
    <source>
        <dbReference type="ARBA" id="ARBA00022840"/>
    </source>
</evidence>
<evidence type="ECO:0000313" key="19">
    <source>
        <dbReference type="Proteomes" id="UP000481583"/>
    </source>
</evidence>
<evidence type="ECO:0000256" key="15">
    <source>
        <dbReference type="ARBA" id="ARBA00039316"/>
    </source>
</evidence>
<dbReference type="GO" id="GO:0006281">
    <property type="term" value="P:DNA repair"/>
    <property type="evidence" value="ECO:0007669"/>
    <property type="project" value="UniProtKB-KW"/>
</dbReference>
<evidence type="ECO:0000256" key="13">
    <source>
        <dbReference type="ARBA" id="ARBA00023204"/>
    </source>
</evidence>
<dbReference type="EMBL" id="JAAKZV010000029">
    <property type="protein sequence ID" value="NGN64187.1"/>
    <property type="molecule type" value="Genomic_DNA"/>
</dbReference>
<keyword evidence="3" id="KW-0479">Metal-binding</keyword>
<sequence>MAHNDMRIAGAREHNLKDVDVTVPRDKITVVTGVSGSGKSSLVFGTIAAESQRQLAETFSSFVRNRLPRQERPQADLLDHLAPAVVIDQRPVGGGARSTVGTMTDIYTALRLLFSRIGTPSAGESTAYSFNDPRGMCPECSGLGRVRRLDLEAFLDRSKSLNEGAIRFKPFEVGSVWWQTYAESGLFDPDLPIGDFSPQDWDKLLYGKGFRVPRRNKSTGEQGHNAYEGLVVRFNRLYLDRDAPAHSRAAVRRVVTEGPCPECGGSRLNEAARASKIDGRSIADLTALDAVDLLAELKQIDDPVGGPVAAAAAGSLERLVDIGLGYLSLDRATASLSGGEAQRLKTVRQLGSSLSGLTYIFDEPTTGLHPRDVHRLTDLLRQLRDKGNTVLVVEHDRDVMAAADHAIDLGPGAGARGGEVVYAGPAAGLGAADTVTGRWLRQRVPVREEVRAPAGWFAVEGASLHNLRDVRVRVPLGVLTAVTGVAGSGKSSLVAEFVRRYGAERGEPVVVDQSAPHASSRSAVISYLGLLDTVRRLFARATGADAALFSFNSRGACPDCKGLGVIRTDLGYLDPVTTRCATCAGRRFNAEALRHTVAGLSIADVFELTADQAAEHFAAEPVLRGPLRALAEVGLGYVRLGQSLTALSGGERQRLKLAGRLDGSGGVYVFDEPTTGLHMADVEVLSGLLDRLVDAGNTVLAVEHNLDVVKRADWVLDLGPDGGRDGGRVVFEGTPAQLAAADTATAEYLRRDLAA</sequence>
<dbReference type="InterPro" id="IPR003439">
    <property type="entry name" value="ABC_transporter-like_ATP-bd"/>
</dbReference>
<evidence type="ECO:0000256" key="9">
    <source>
        <dbReference type="ARBA" id="ARBA00022833"/>
    </source>
</evidence>
<proteinExistence type="inferred from homology"/>
<dbReference type="GO" id="GO:0003677">
    <property type="term" value="F:DNA binding"/>
    <property type="evidence" value="ECO:0007669"/>
    <property type="project" value="UniProtKB-KW"/>
</dbReference>
<keyword evidence="10" id="KW-0067">ATP-binding</keyword>
<feature type="domain" description="ABC transporter" evidence="17">
    <location>
        <begin position="450"/>
        <end position="751"/>
    </location>
</feature>
<evidence type="ECO:0000256" key="11">
    <source>
        <dbReference type="ARBA" id="ARBA00022881"/>
    </source>
</evidence>
<dbReference type="Gene3D" id="1.10.8.280">
    <property type="entry name" value="ABC transporter ATPase domain-like"/>
    <property type="match status" value="1"/>
</dbReference>
<dbReference type="InterPro" id="IPR041552">
    <property type="entry name" value="UvrA_DNA-bd"/>
</dbReference>
<keyword evidence="11" id="KW-0267">Excision nuclease</keyword>
<dbReference type="InterPro" id="IPR003593">
    <property type="entry name" value="AAA+_ATPase"/>
</dbReference>
<keyword evidence="9" id="KW-0862">Zinc</keyword>
<dbReference type="Gene3D" id="1.20.1580.10">
    <property type="entry name" value="ABC transporter ATPase like domain"/>
    <property type="match status" value="2"/>
</dbReference>
<keyword evidence="7" id="KW-0228">DNA excision</keyword>
<dbReference type="Proteomes" id="UP000481583">
    <property type="component" value="Unassembled WGS sequence"/>
</dbReference>
<comment type="subcellular location">
    <subcellularLocation>
        <location evidence="1">Cytoplasm</location>
    </subcellularLocation>
</comment>
<dbReference type="Pfam" id="PF17755">
    <property type="entry name" value="UvrA_DNA-bind"/>
    <property type="match status" value="1"/>
</dbReference>
<keyword evidence="12" id="KW-0238">DNA-binding</keyword>
<comment type="similarity">
    <text evidence="14">Belongs to the ABC transporter superfamily. UvrA family.</text>
</comment>
<dbReference type="Pfam" id="PF00005">
    <property type="entry name" value="ABC_tran"/>
    <property type="match status" value="1"/>
</dbReference>
<organism evidence="18 19">
    <name type="scientific">Streptomyces coryli</name>
    <dbReference type="NCBI Taxonomy" id="1128680"/>
    <lineage>
        <taxon>Bacteria</taxon>
        <taxon>Bacillati</taxon>
        <taxon>Actinomycetota</taxon>
        <taxon>Actinomycetes</taxon>
        <taxon>Kitasatosporales</taxon>
        <taxon>Streptomycetaceae</taxon>
        <taxon>Streptomyces</taxon>
    </lineage>
</organism>
<evidence type="ECO:0000256" key="5">
    <source>
        <dbReference type="ARBA" id="ARBA00022741"/>
    </source>
</evidence>
<dbReference type="RefSeq" id="WP_165235032.1">
    <property type="nucleotide sequence ID" value="NZ_JAAKZV010000029.1"/>
</dbReference>
<keyword evidence="6" id="KW-0227">DNA damage</keyword>
<gene>
    <name evidence="18" type="ORF">G5C51_09755</name>
</gene>
<dbReference type="SUPFAM" id="SSF52540">
    <property type="entry name" value="P-loop containing nucleoside triphosphate hydrolases"/>
    <property type="match status" value="2"/>
</dbReference>
<keyword evidence="19" id="KW-1185">Reference proteome</keyword>
<dbReference type="PROSITE" id="PS50893">
    <property type="entry name" value="ABC_TRANSPORTER_2"/>
    <property type="match status" value="2"/>
</dbReference>
<keyword evidence="8" id="KW-0863">Zinc-finger</keyword>
<dbReference type="SMART" id="SM00382">
    <property type="entry name" value="AAA"/>
    <property type="match status" value="2"/>
</dbReference>
<evidence type="ECO:0000259" key="17">
    <source>
        <dbReference type="PROSITE" id="PS50893"/>
    </source>
</evidence>
<dbReference type="PANTHER" id="PTHR43152">
    <property type="entry name" value="UVRABC SYSTEM PROTEIN A"/>
    <property type="match status" value="1"/>
</dbReference>
<protein>
    <recommendedName>
        <fullName evidence="15">UvrABC system protein A</fullName>
    </recommendedName>
    <alternativeName>
        <fullName evidence="16">Excinuclease ABC subunit A</fullName>
    </alternativeName>
</protein>
<evidence type="ECO:0000313" key="18">
    <source>
        <dbReference type="EMBL" id="NGN64187.1"/>
    </source>
</evidence>
<evidence type="ECO:0000256" key="16">
    <source>
        <dbReference type="ARBA" id="ARBA00042156"/>
    </source>
</evidence>
<dbReference type="GO" id="GO:0004518">
    <property type="term" value="F:nuclease activity"/>
    <property type="evidence" value="ECO:0007669"/>
    <property type="project" value="UniProtKB-KW"/>
</dbReference>
<dbReference type="PANTHER" id="PTHR43152:SF2">
    <property type="entry name" value="DRUG RESISTANCE ABC TRANSPORTER"/>
    <property type="match status" value="1"/>
</dbReference>
<evidence type="ECO:0000256" key="2">
    <source>
        <dbReference type="ARBA" id="ARBA00022490"/>
    </source>
</evidence>
<evidence type="ECO:0000256" key="7">
    <source>
        <dbReference type="ARBA" id="ARBA00022769"/>
    </source>
</evidence>
<dbReference type="GO" id="GO:0008270">
    <property type="term" value="F:zinc ion binding"/>
    <property type="evidence" value="ECO:0007669"/>
    <property type="project" value="UniProtKB-KW"/>
</dbReference>
<evidence type="ECO:0000256" key="3">
    <source>
        <dbReference type="ARBA" id="ARBA00022723"/>
    </source>
</evidence>
<evidence type="ECO:0000256" key="4">
    <source>
        <dbReference type="ARBA" id="ARBA00022737"/>
    </source>
</evidence>
<dbReference type="GO" id="GO:0005737">
    <property type="term" value="C:cytoplasm"/>
    <property type="evidence" value="ECO:0007669"/>
    <property type="project" value="UniProtKB-SubCell"/>
</dbReference>
<keyword evidence="5" id="KW-0547">Nucleotide-binding</keyword>
<dbReference type="GO" id="GO:0016887">
    <property type="term" value="F:ATP hydrolysis activity"/>
    <property type="evidence" value="ECO:0007669"/>
    <property type="project" value="InterPro"/>
</dbReference>
<dbReference type="GO" id="GO:0005524">
    <property type="term" value="F:ATP binding"/>
    <property type="evidence" value="ECO:0007669"/>
    <property type="project" value="UniProtKB-KW"/>
</dbReference>
<evidence type="ECO:0000256" key="12">
    <source>
        <dbReference type="ARBA" id="ARBA00023125"/>
    </source>
</evidence>
<dbReference type="AlphaFoldDB" id="A0A6G4TYT3"/>
<dbReference type="Gene3D" id="3.40.50.300">
    <property type="entry name" value="P-loop containing nucleotide triphosphate hydrolases"/>
    <property type="match status" value="2"/>
</dbReference>
<evidence type="ECO:0000256" key="6">
    <source>
        <dbReference type="ARBA" id="ARBA00022763"/>
    </source>
</evidence>
<reference evidence="18 19" key="1">
    <citation type="submission" date="2020-02" db="EMBL/GenBank/DDBJ databases">
        <title>Whole-genome analyses of novel actinobacteria.</title>
        <authorList>
            <person name="Sahin N."/>
        </authorList>
    </citation>
    <scope>NUCLEOTIDE SEQUENCE [LARGE SCALE GENOMIC DNA]</scope>
    <source>
        <strain evidence="18 19">A7024</strain>
    </source>
</reference>
<keyword evidence="2" id="KW-0963">Cytoplasm</keyword>
<name>A0A6G4TYT3_9ACTN</name>
<evidence type="ECO:0000256" key="8">
    <source>
        <dbReference type="ARBA" id="ARBA00022771"/>
    </source>
</evidence>
<keyword evidence="13" id="KW-0234">DNA repair</keyword>
<dbReference type="InterPro" id="IPR027417">
    <property type="entry name" value="P-loop_NTPase"/>
</dbReference>
<evidence type="ECO:0000256" key="14">
    <source>
        <dbReference type="ARBA" id="ARBA00038000"/>
    </source>
</evidence>
<feature type="domain" description="ABC transporter" evidence="17">
    <location>
        <begin position="1"/>
        <end position="436"/>
    </location>
</feature>
<keyword evidence="4" id="KW-0677">Repeat</keyword>